<dbReference type="EMBL" id="JBHUJC010000038">
    <property type="protein sequence ID" value="MFD2277097.1"/>
    <property type="molecule type" value="Genomic_DNA"/>
</dbReference>
<evidence type="ECO:0000256" key="9">
    <source>
        <dbReference type="HAMAP-Rule" id="MF_00096"/>
    </source>
</evidence>
<dbReference type="SUPFAM" id="SSF48334">
    <property type="entry name" value="DNA repair protein MutS, domain III"/>
    <property type="match status" value="1"/>
</dbReference>
<dbReference type="InterPro" id="IPR007861">
    <property type="entry name" value="DNA_mismatch_repair_MutS_clamp"/>
</dbReference>
<dbReference type="Proteomes" id="UP001597297">
    <property type="component" value="Unassembled WGS sequence"/>
</dbReference>
<dbReference type="NCBIfam" id="TIGR01070">
    <property type="entry name" value="mutS1"/>
    <property type="match status" value="1"/>
</dbReference>
<dbReference type="PANTHER" id="PTHR11361">
    <property type="entry name" value="DNA MISMATCH REPAIR PROTEIN MUTS FAMILY MEMBER"/>
    <property type="match status" value="1"/>
</dbReference>
<accession>A0ABW5E397</accession>
<keyword evidence="3 9" id="KW-0547">Nucleotide-binding</keyword>
<evidence type="ECO:0000256" key="7">
    <source>
        <dbReference type="ARBA" id="ARBA00023204"/>
    </source>
</evidence>
<comment type="similarity">
    <text evidence="1 9 10">Belongs to the DNA mismatch repair MutS family.</text>
</comment>
<dbReference type="RefSeq" id="WP_377094826.1">
    <property type="nucleotide sequence ID" value="NZ_JBHSJM010000001.1"/>
</dbReference>
<dbReference type="InterPro" id="IPR036187">
    <property type="entry name" value="DNA_mismatch_repair_MutS_sf"/>
</dbReference>
<feature type="compositionally biased region" description="Polar residues" evidence="11">
    <location>
        <begin position="812"/>
        <end position="822"/>
    </location>
</feature>
<feature type="region of interest" description="Disordered" evidence="11">
    <location>
        <begin position="794"/>
        <end position="828"/>
    </location>
</feature>
<feature type="binding site" evidence="9">
    <location>
        <begin position="612"/>
        <end position="619"/>
    </location>
    <ligand>
        <name>ATP</name>
        <dbReference type="ChEBI" id="CHEBI:30616"/>
    </ligand>
</feature>
<evidence type="ECO:0000256" key="11">
    <source>
        <dbReference type="SAM" id="MobiDB-lite"/>
    </source>
</evidence>
<sequence length="828" mass="92012">MAAGKEKKLTPMMAQYVAMRRSLPEDVVLFFRLGDFYEMFFEDAQRAAATLNVALTKRHDVPMCGVPHHAAQGYIAKLVKAGIRVAIGEQTSTPIPGKLVEREISQIISAGTVDDINLLDDTKHNYLASVCFADKKFGLACADHTTGEFTVTEFVDKMQLEDELKRLSPSEIIIPDDQLAQLGSIAHCMPYDGYAFIPEQAQHMLKEQFKVQSFDGFGCADMTAATSAAGAILHYLIHQLRRSCDHLLKLSVRDNADYVLIDSASQSNLDLVESRSGKKHTLLHALDRTATPMGARKLRDWILHPLRDLEPLIARQALIASFLEQPYLLNQCRDSLKKIKDIERTTGRLSQGSGNPRDLQSLGLSLAQIPTLKEDLTAVAASTPLAAQLLQDIHTFEDLVQLLEIALVDEPPAKLSDGGIIRDGYNEALDELRSASRDGKQWIAKLQESERQRTGIDTLKIKFNNVFGYFIEVTKAKAELVPEDYQRKQTMANAERFITPELKEVENKVLGAEERSKQLESDEFSKLRSHVAAHLNELQQTADALATLDVLLGLAETAQLHQHSRPLLDDSRKLSIVEGRHPVLEQTLVDEKFVPNDTLIEQEESRLLILTGPNMAGKSTYIRQVALITLMAQIGAYVPAESAHIGLVDRIFCRVGASDDIARGQSTFMVEMNETSLIINNASEKSLVILDEIGRGTATFDGLSIAWSVAEHLHDVLESRTLFATHYHELTDLANTRKAVENYNVAVREWNDEIIFLRKILPGSADKSYGIQVAKLAGLPATIVNRAKDILSHLEMNSSKPDAQKKPRAKNTKATMPESDTPQMDLFT</sequence>
<keyword evidence="14" id="KW-1185">Reference proteome</keyword>
<organism evidence="13 14">
    <name type="scientific">Rubritalea spongiae</name>
    <dbReference type="NCBI Taxonomy" id="430797"/>
    <lineage>
        <taxon>Bacteria</taxon>
        <taxon>Pseudomonadati</taxon>
        <taxon>Verrucomicrobiota</taxon>
        <taxon>Verrucomicrobiia</taxon>
        <taxon>Verrucomicrobiales</taxon>
        <taxon>Rubritaleaceae</taxon>
        <taxon>Rubritalea</taxon>
    </lineage>
</organism>
<dbReference type="InterPro" id="IPR036678">
    <property type="entry name" value="MutS_con_dom_sf"/>
</dbReference>
<dbReference type="SUPFAM" id="SSF53150">
    <property type="entry name" value="DNA repair protein MutS, domain II"/>
    <property type="match status" value="1"/>
</dbReference>
<dbReference type="InterPro" id="IPR027417">
    <property type="entry name" value="P-loop_NTPase"/>
</dbReference>
<evidence type="ECO:0000256" key="6">
    <source>
        <dbReference type="ARBA" id="ARBA00023125"/>
    </source>
</evidence>
<reference evidence="14" key="1">
    <citation type="journal article" date="2019" name="Int. J. Syst. Evol. Microbiol.">
        <title>The Global Catalogue of Microorganisms (GCM) 10K type strain sequencing project: providing services to taxonomists for standard genome sequencing and annotation.</title>
        <authorList>
            <consortium name="The Broad Institute Genomics Platform"/>
            <consortium name="The Broad Institute Genome Sequencing Center for Infectious Disease"/>
            <person name="Wu L."/>
            <person name="Ma J."/>
        </authorList>
    </citation>
    <scope>NUCLEOTIDE SEQUENCE [LARGE SCALE GENOMIC DNA]</scope>
    <source>
        <strain evidence="14">JCM 16545</strain>
    </source>
</reference>
<gene>
    <name evidence="9 13" type="primary">mutS</name>
    <name evidence="13" type="ORF">ACFSQZ_11495</name>
</gene>
<dbReference type="InterPro" id="IPR007696">
    <property type="entry name" value="DNA_mismatch_repair_MutS_core"/>
</dbReference>
<dbReference type="InterPro" id="IPR005748">
    <property type="entry name" value="DNA_mismatch_repair_MutS"/>
</dbReference>
<dbReference type="InterPro" id="IPR045076">
    <property type="entry name" value="MutS"/>
</dbReference>
<evidence type="ECO:0000313" key="13">
    <source>
        <dbReference type="EMBL" id="MFD2277097.1"/>
    </source>
</evidence>
<evidence type="ECO:0000256" key="5">
    <source>
        <dbReference type="ARBA" id="ARBA00022840"/>
    </source>
</evidence>
<dbReference type="CDD" id="cd03284">
    <property type="entry name" value="ABC_MutS1"/>
    <property type="match status" value="1"/>
</dbReference>
<protein>
    <recommendedName>
        <fullName evidence="2 9">DNA mismatch repair protein MutS</fullName>
    </recommendedName>
</protein>
<evidence type="ECO:0000256" key="3">
    <source>
        <dbReference type="ARBA" id="ARBA00022741"/>
    </source>
</evidence>
<comment type="caution">
    <text evidence="13">The sequence shown here is derived from an EMBL/GenBank/DDBJ whole genome shotgun (WGS) entry which is preliminary data.</text>
</comment>
<evidence type="ECO:0000256" key="1">
    <source>
        <dbReference type="ARBA" id="ARBA00006271"/>
    </source>
</evidence>
<dbReference type="HAMAP" id="MF_00096">
    <property type="entry name" value="MutS"/>
    <property type="match status" value="1"/>
</dbReference>
<dbReference type="InterPro" id="IPR016151">
    <property type="entry name" value="DNA_mismatch_repair_MutS_N"/>
</dbReference>
<comment type="function">
    <text evidence="8 9">This protein is involved in the repair of mismatches in DNA. It is possible that it carries out the mismatch recognition step. This protein has a weak ATPase activity.</text>
</comment>
<dbReference type="SUPFAM" id="SSF55271">
    <property type="entry name" value="DNA repair protein MutS, domain I"/>
    <property type="match status" value="1"/>
</dbReference>
<dbReference type="PIRSF" id="PIRSF037677">
    <property type="entry name" value="DNA_mis_repair_Msh6"/>
    <property type="match status" value="1"/>
</dbReference>
<dbReference type="Gene3D" id="1.10.1420.10">
    <property type="match status" value="2"/>
</dbReference>
<dbReference type="Pfam" id="PF01624">
    <property type="entry name" value="MutS_I"/>
    <property type="match status" value="1"/>
</dbReference>
<evidence type="ECO:0000256" key="8">
    <source>
        <dbReference type="ARBA" id="ARBA00024647"/>
    </source>
</evidence>
<evidence type="ECO:0000313" key="14">
    <source>
        <dbReference type="Proteomes" id="UP001597297"/>
    </source>
</evidence>
<feature type="domain" description="DNA mismatch repair proteins mutS family" evidence="12">
    <location>
        <begin position="686"/>
        <end position="702"/>
    </location>
</feature>
<evidence type="ECO:0000259" key="12">
    <source>
        <dbReference type="PROSITE" id="PS00486"/>
    </source>
</evidence>
<dbReference type="SMART" id="SM00534">
    <property type="entry name" value="MUTSac"/>
    <property type="match status" value="1"/>
</dbReference>
<evidence type="ECO:0000256" key="10">
    <source>
        <dbReference type="RuleBase" id="RU003756"/>
    </source>
</evidence>
<keyword evidence="5 9" id="KW-0067">ATP-binding</keyword>
<dbReference type="Pfam" id="PF05190">
    <property type="entry name" value="MutS_IV"/>
    <property type="match status" value="1"/>
</dbReference>
<evidence type="ECO:0000256" key="2">
    <source>
        <dbReference type="ARBA" id="ARBA00021982"/>
    </source>
</evidence>
<proteinExistence type="inferred from homology"/>
<dbReference type="Pfam" id="PF05188">
    <property type="entry name" value="MutS_II"/>
    <property type="match status" value="1"/>
</dbReference>
<evidence type="ECO:0000256" key="4">
    <source>
        <dbReference type="ARBA" id="ARBA00022763"/>
    </source>
</evidence>
<dbReference type="PROSITE" id="PS00486">
    <property type="entry name" value="DNA_MISMATCH_REPAIR_2"/>
    <property type="match status" value="1"/>
</dbReference>
<keyword evidence="7 9" id="KW-0234">DNA repair</keyword>
<dbReference type="Pfam" id="PF00488">
    <property type="entry name" value="MutS_V"/>
    <property type="match status" value="1"/>
</dbReference>
<dbReference type="SMART" id="SM00533">
    <property type="entry name" value="MUTSd"/>
    <property type="match status" value="1"/>
</dbReference>
<dbReference type="Pfam" id="PF05192">
    <property type="entry name" value="MutS_III"/>
    <property type="match status" value="1"/>
</dbReference>
<dbReference type="SUPFAM" id="SSF52540">
    <property type="entry name" value="P-loop containing nucleoside triphosphate hydrolases"/>
    <property type="match status" value="1"/>
</dbReference>
<dbReference type="NCBIfam" id="NF003810">
    <property type="entry name" value="PRK05399.1"/>
    <property type="match status" value="1"/>
</dbReference>
<name>A0ABW5E397_9BACT</name>
<dbReference type="Gene3D" id="3.40.50.300">
    <property type="entry name" value="P-loop containing nucleotide triphosphate hydrolases"/>
    <property type="match status" value="1"/>
</dbReference>
<keyword evidence="6 9" id="KW-0238">DNA-binding</keyword>
<dbReference type="InterPro" id="IPR017261">
    <property type="entry name" value="DNA_mismatch_repair_MutS/MSH"/>
</dbReference>
<dbReference type="PANTHER" id="PTHR11361:SF34">
    <property type="entry name" value="DNA MISMATCH REPAIR PROTEIN MSH1, MITOCHONDRIAL"/>
    <property type="match status" value="1"/>
</dbReference>
<dbReference type="Gene3D" id="3.30.420.110">
    <property type="entry name" value="MutS, connector domain"/>
    <property type="match status" value="1"/>
</dbReference>
<dbReference type="InterPro" id="IPR000432">
    <property type="entry name" value="DNA_mismatch_repair_MutS_C"/>
</dbReference>
<keyword evidence="4 9" id="KW-0227">DNA damage</keyword>
<dbReference type="InterPro" id="IPR007695">
    <property type="entry name" value="DNA_mismatch_repair_MutS-lik_N"/>
</dbReference>
<dbReference type="Gene3D" id="3.40.1170.10">
    <property type="entry name" value="DNA repair protein MutS, domain I"/>
    <property type="match status" value="1"/>
</dbReference>
<dbReference type="InterPro" id="IPR007860">
    <property type="entry name" value="DNA_mmatch_repair_MutS_con_dom"/>
</dbReference>